<sequence length="76" mass="8156">MPTEFRRYRDQLGHVFSSAVSTELAKEKGWTEVKDDKSPATARDGRPAAPQPAPRDKVGAKSKSVVAASTNNTQGA</sequence>
<accession>A0ABV6QF21</accession>
<proteinExistence type="predicted"/>
<name>A0ABV6QF21_9ACTN</name>
<evidence type="ECO:0000313" key="3">
    <source>
        <dbReference type="Proteomes" id="UP001589890"/>
    </source>
</evidence>
<dbReference type="RefSeq" id="WP_380043933.1">
    <property type="nucleotide sequence ID" value="NZ_JBHLTC010000004.1"/>
</dbReference>
<dbReference type="Proteomes" id="UP001589890">
    <property type="component" value="Unassembled WGS sequence"/>
</dbReference>
<evidence type="ECO:0000313" key="2">
    <source>
        <dbReference type="EMBL" id="MFC0623235.1"/>
    </source>
</evidence>
<protein>
    <submittedName>
        <fullName evidence="2">Uncharacterized protein</fullName>
    </submittedName>
</protein>
<feature type="compositionally biased region" description="Basic and acidic residues" evidence="1">
    <location>
        <begin position="24"/>
        <end position="46"/>
    </location>
</feature>
<comment type="caution">
    <text evidence="2">The sequence shown here is derived from an EMBL/GenBank/DDBJ whole genome shotgun (WGS) entry which is preliminary data.</text>
</comment>
<feature type="region of interest" description="Disordered" evidence="1">
    <location>
        <begin position="20"/>
        <end position="76"/>
    </location>
</feature>
<feature type="compositionally biased region" description="Polar residues" evidence="1">
    <location>
        <begin position="67"/>
        <end position="76"/>
    </location>
</feature>
<organism evidence="2 3">
    <name type="scientific">Kribbella deserti</name>
    <dbReference type="NCBI Taxonomy" id="1926257"/>
    <lineage>
        <taxon>Bacteria</taxon>
        <taxon>Bacillati</taxon>
        <taxon>Actinomycetota</taxon>
        <taxon>Actinomycetes</taxon>
        <taxon>Propionibacteriales</taxon>
        <taxon>Kribbellaceae</taxon>
        <taxon>Kribbella</taxon>
    </lineage>
</organism>
<gene>
    <name evidence="2" type="ORF">ACFFGN_04130</name>
</gene>
<dbReference type="EMBL" id="JBHLTC010000004">
    <property type="protein sequence ID" value="MFC0623235.1"/>
    <property type="molecule type" value="Genomic_DNA"/>
</dbReference>
<keyword evidence="3" id="KW-1185">Reference proteome</keyword>
<reference evidence="2 3" key="1">
    <citation type="submission" date="2024-09" db="EMBL/GenBank/DDBJ databases">
        <authorList>
            <person name="Sun Q."/>
            <person name="Mori K."/>
        </authorList>
    </citation>
    <scope>NUCLEOTIDE SEQUENCE [LARGE SCALE GENOMIC DNA]</scope>
    <source>
        <strain evidence="2 3">CGMCC 1.15906</strain>
    </source>
</reference>
<evidence type="ECO:0000256" key="1">
    <source>
        <dbReference type="SAM" id="MobiDB-lite"/>
    </source>
</evidence>